<dbReference type="GO" id="GO:0006629">
    <property type="term" value="P:lipid metabolic process"/>
    <property type="evidence" value="ECO:0007669"/>
    <property type="project" value="InterPro"/>
</dbReference>
<evidence type="ECO:0000313" key="4">
    <source>
        <dbReference type="Proteomes" id="UP001296104"/>
    </source>
</evidence>
<sequence>MLSSALWLLCLAAAGSNAQDTSSSATSSGSTSSSTSPTSTSSTQSQPSLSFTLSGWSTLTGSEIATSAFTGTQYTYLSYTTQTPVTLVRTTSENGTLATITTTSMPSNSQITVAMTSASVTAIVGSAANSTTNQTATATTSSARPSNTLPCNGFPEFCTRKYSNITMVAAHNAAFVIKNNAASNQQLPIRDQLNDGIRMLTGEVHYVNNTLYNCHTNCNILNAGTWQTELETLKSWLDDHPYDVVTVLIVNSDFTAVENFVAPITNSGLLSYAYTPSYIPQYRDQWPTLGEMILKNQRVVFMMDYKANQNSVPYILDEFSQVWETPFSPTDQAFPCTQQRPPNLDQTKARDDFMYLANHNLNTAIDLSSLGISGASQILIPNTAELNITNGEQNEYGRLGAMSINCTNTWNRPPNFLLVDYYNIGSPTQGSVFDVAATANGVTYTQQCCGLKQSAAPVVRTSFGGLFIAVLSTVVIAW</sequence>
<evidence type="ECO:0000256" key="2">
    <source>
        <dbReference type="SAM" id="SignalP"/>
    </source>
</evidence>
<reference evidence="3" key="1">
    <citation type="submission" date="2023-11" db="EMBL/GenBank/DDBJ databases">
        <authorList>
            <person name="Alioto T."/>
            <person name="Alioto T."/>
            <person name="Gomez Garrido J."/>
        </authorList>
    </citation>
    <scope>NUCLEOTIDE SEQUENCE</scope>
</reference>
<dbReference type="Gene3D" id="3.20.20.190">
    <property type="entry name" value="Phosphatidylinositol (PI) phosphodiesterase"/>
    <property type="match status" value="1"/>
</dbReference>
<protein>
    <submittedName>
        <fullName evidence="3">Uncharacterized secreted ARB_08043-like</fullName>
    </submittedName>
</protein>
<accession>A0AAI9EB24</accession>
<dbReference type="PANTHER" id="PTHR13593:SF140">
    <property type="entry name" value="PLC-LIKE PHOSPHODIESTERASE"/>
    <property type="match status" value="1"/>
</dbReference>
<comment type="caution">
    <text evidence="3">The sequence shown here is derived from an EMBL/GenBank/DDBJ whole genome shotgun (WGS) entry which is preliminary data.</text>
</comment>
<dbReference type="SUPFAM" id="SSF51695">
    <property type="entry name" value="PLC-like phosphodiesterases"/>
    <property type="match status" value="1"/>
</dbReference>
<feature type="region of interest" description="Disordered" evidence="1">
    <location>
        <begin position="19"/>
        <end position="49"/>
    </location>
</feature>
<dbReference type="InterPro" id="IPR017946">
    <property type="entry name" value="PLC-like_Pdiesterase_TIM-brl"/>
</dbReference>
<keyword evidence="4" id="KW-1185">Reference proteome</keyword>
<name>A0AAI9EB24_9PEZI</name>
<evidence type="ECO:0000256" key="1">
    <source>
        <dbReference type="SAM" id="MobiDB-lite"/>
    </source>
</evidence>
<keyword evidence="2" id="KW-0732">Signal</keyword>
<feature type="signal peptide" evidence="2">
    <location>
        <begin position="1"/>
        <end position="18"/>
    </location>
</feature>
<dbReference type="Pfam" id="PF26146">
    <property type="entry name" value="PI-PLC_X"/>
    <property type="match status" value="1"/>
</dbReference>
<proteinExistence type="predicted"/>
<dbReference type="AlphaFoldDB" id="A0AAI9EB24"/>
<dbReference type="InterPro" id="IPR051057">
    <property type="entry name" value="PI-PLC_domain"/>
</dbReference>
<organism evidence="3 4">
    <name type="scientific">Lecanosticta acicola</name>
    <dbReference type="NCBI Taxonomy" id="111012"/>
    <lineage>
        <taxon>Eukaryota</taxon>
        <taxon>Fungi</taxon>
        <taxon>Dikarya</taxon>
        <taxon>Ascomycota</taxon>
        <taxon>Pezizomycotina</taxon>
        <taxon>Dothideomycetes</taxon>
        <taxon>Dothideomycetidae</taxon>
        <taxon>Mycosphaerellales</taxon>
        <taxon>Mycosphaerellaceae</taxon>
        <taxon>Lecanosticta</taxon>
    </lineage>
</organism>
<dbReference type="PANTHER" id="PTHR13593">
    <property type="match status" value="1"/>
</dbReference>
<feature type="chain" id="PRO_5042513324" evidence="2">
    <location>
        <begin position="19"/>
        <end position="478"/>
    </location>
</feature>
<evidence type="ECO:0000313" key="3">
    <source>
        <dbReference type="EMBL" id="CAK4026660.1"/>
    </source>
</evidence>
<dbReference type="Proteomes" id="UP001296104">
    <property type="component" value="Unassembled WGS sequence"/>
</dbReference>
<dbReference type="EMBL" id="CAVMBE010000031">
    <property type="protein sequence ID" value="CAK4026660.1"/>
    <property type="molecule type" value="Genomic_DNA"/>
</dbReference>
<dbReference type="GO" id="GO:0008081">
    <property type="term" value="F:phosphoric diester hydrolase activity"/>
    <property type="evidence" value="ECO:0007669"/>
    <property type="project" value="InterPro"/>
</dbReference>
<gene>
    <name evidence="3" type="ORF">LECACI_7A005030</name>
</gene>